<dbReference type="InterPro" id="IPR009003">
    <property type="entry name" value="Peptidase_S1_PA"/>
</dbReference>
<dbReference type="InterPro" id="IPR001314">
    <property type="entry name" value="Peptidase_S1A"/>
</dbReference>
<feature type="compositionally biased region" description="Polar residues" evidence="1">
    <location>
        <begin position="116"/>
        <end position="128"/>
    </location>
</feature>
<dbReference type="InterPro" id="IPR018114">
    <property type="entry name" value="TRYPSIN_HIS"/>
</dbReference>
<dbReference type="GO" id="GO:0004252">
    <property type="term" value="F:serine-type endopeptidase activity"/>
    <property type="evidence" value="ECO:0007669"/>
    <property type="project" value="InterPro"/>
</dbReference>
<feature type="compositionally biased region" description="Pro residues" evidence="1">
    <location>
        <begin position="491"/>
        <end position="503"/>
    </location>
</feature>
<evidence type="ECO:0000313" key="4">
    <source>
        <dbReference type="Proteomes" id="UP001487740"/>
    </source>
</evidence>
<evidence type="ECO:0000259" key="2">
    <source>
        <dbReference type="PROSITE" id="PS50240"/>
    </source>
</evidence>
<gene>
    <name evidence="3" type="ORF">O3P69_002538</name>
</gene>
<evidence type="ECO:0000313" key="3">
    <source>
        <dbReference type="EMBL" id="KAK8400848.1"/>
    </source>
</evidence>
<feature type="region of interest" description="Disordered" evidence="1">
    <location>
        <begin position="487"/>
        <end position="550"/>
    </location>
</feature>
<feature type="domain" description="Peptidase S1" evidence="2">
    <location>
        <begin position="670"/>
        <end position="835"/>
    </location>
</feature>
<dbReference type="Gene3D" id="2.40.10.10">
    <property type="entry name" value="Trypsin-like serine proteases"/>
    <property type="match status" value="1"/>
</dbReference>
<dbReference type="GO" id="GO:0006508">
    <property type="term" value="P:proteolysis"/>
    <property type="evidence" value="ECO:0007669"/>
    <property type="project" value="InterPro"/>
</dbReference>
<name>A0AAW0UNR6_SCYPA</name>
<dbReference type="SMART" id="SM00020">
    <property type="entry name" value="Tryp_SPc"/>
    <property type="match status" value="1"/>
</dbReference>
<sequence length="835" mass="89578">MGELEEGEEEEEEESAVVMEEAGEEEEEEEEVALMEEEEKVVFMEEEEEEEVVHMEEEEEEGYTGKIFTRETPQEGQGQAGGGRECVCVPIEECPTHLVIYSSPFAREELDGLQDPRNTPSTILSNSSVRHRARRDTEHPLDQLAAEAEAVSAAAVPLEYLDQIALATHTHFGMRQTKHNTSTSFSTTAATTSALPQAKDLQAAPTAGAPHPADSSDHPVRHRLLHQPSPSLHSPPTPTPTPAPAAFLAPVSLIPIDKPVIQFAPTPVPRPHPLATRGVVEDVTFNLQQDLSTHRFLGGLLSGNGFDGFPSPARPGFVPTFGVKFSTLPVHDGPGFGGGPFGSSIGNPLGLKLGPVSLNPELGLKVGSLDGRPIVNPSLDIIVSPNSHGVHVSQLSSTITNTRTSTNTTMDTTTDMATDMTRTFTDTDKSFSMRICTRLRASFIPSTGGLRREEVEENDLPASPRFLGHLGGLLSHLPVDVSLQISQHTSPPLPYPPYPSPPIPHHHAPPHQHHSTSSNAFGVFPNPDHPHPHPPPSPSPPHTAGLPHDRPLTSHSFFSDLLTFMHQTGLGHLISHGLGGKLPILPPSPSLPPPHPYPHLSTIPTCHHLASCLLVYHDCQRQLGGGGAVSGGPDSCSVYEVCCAGGGGLLGSASTPGNTLGHPRAAQCGLKSGEALRGRISSPQRTDGDADFGEYPWQSAVLKKEGVDSVYVCAGTLVSDRHVLTAAHCVSGYAAGELRVRLGEWDVNSDDEFYPYVESDVSSLYVNPDYFSGNLVNDLAVVRMATPVDLARSPHIGPICLPRQADFTGRRCWVSGWGKDSFGDGGRYQSVLKVR</sequence>
<accession>A0AAW0UNR6</accession>
<dbReference type="PRINTS" id="PR00722">
    <property type="entry name" value="CHYMOTRYPSIN"/>
</dbReference>
<dbReference type="EMBL" id="JARAKH010000009">
    <property type="protein sequence ID" value="KAK8400848.1"/>
    <property type="molecule type" value="Genomic_DNA"/>
</dbReference>
<organism evidence="3 4">
    <name type="scientific">Scylla paramamosain</name>
    <name type="common">Mud crab</name>
    <dbReference type="NCBI Taxonomy" id="85552"/>
    <lineage>
        <taxon>Eukaryota</taxon>
        <taxon>Metazoa</taxon>
        <taxon>Ecdysozoa</taxon>
        <taxon>Arthropoda</taxon>
        <taxon>Crustacea</taxon>
        <taxon>Multicrustacea</taxon>
        <taxon>Malacostraca</taxon>
        <taxon>Eumalacostraca</taxon>
        <taxon>Eucarida</taxon>
        <taxon>Decapoda</taxon>
        <taxon>Pleocyemata</taxon>
        <taxon>Brachyura</taxon>
        <taxon>Eubrachyura</taxon>
        <taxon>Portunoidea</taxon>
        <taxon>Portunidae</taxon>
        <taxon>Portuninae</taxon>
        <taxon>Scylla</taxon>
    </lineage>
</organism>
<dbReference type="InterPro" id="IPR001254">
    <property type="entry name" value="Trypsin_dom"/>
</dbReference>
<dbReference type="Proteomes" id="UP001487740">
    <property type="component" value="Unassembled WGS sequence"/>
</dbReference>
<feature type="region of interest" description="Disordered" evidence="1">
    <location>
        <begin position="1"/>
        <end position="62"/>
    </location>
</feature>
<dbReference type="PANTHER" id="PTHR24258">
    <property type="entry name" value="SERINE PROTEASE-RELATED"/>
    <property type="match status" value="1"/>
</dbReference>
<evidence type="ECO:0000256" key="1">
    <source>
        <dbReference type="SAM" id="MobiDB-lite"/>
    </source>
</evidence>
<feature type="region of interest" description="Disordered" evidence="1">
    <location>
        <begin position="112"/>
        <end position="135"/>
    </location>
</feature>
<feature type="compositionally biased region" description="Basic residues" evidence="1">
    <location>
        <begin position="504"/>
        <end position="514"/>
    </location>
</feature>
<dbReference type="SUPFAM" id="SSF50494">
    <property type="entry name" value="Trypsin-like serine proteases"/>
    <property type="match status" value="1"/>
</dbReference>
<keyword evidence="4" id="KW-1185">Reference proteome</keyword>
<feature type="compositionally biased region" description="Pro residues" evidence="1">
    <location>
        <begin position="233"/>
        <end position="243"/>
    </location>
</feature>
<dbReference type="PROSITE" id="PS50240">
    <property type="entry name" value="TRYPSIN_DOM"/>
    <property type="match status" value="1"/>
</dbReference>
<dbReference type="PANTHER" id="PTHR24258:SF143">
    <property type="match status" value="1"/>
</dbReference>
<dbReference type="AlphaFoldDB" id="A0AAW0UNR6"/>
<dbReference type="PROSITE" id="PS00134">
    <property type="entry name" value="TRYPSIN_HIS"/>
    <property type="match status" value="1"/>
</dbReference>
<comment type="caution">
    <text evidence="3">The sequence shown here is derived from an EMBL/GenBank/DDBJ whole genome shotgun (WGS) entry which is preliminary data.</text>
</comment>
<feature type="region of interest" description="Disordered" evidence="1">
    <location>
        <begin position="202"/>
        <end position="244"/>
    </location>
</feature>
<protein>
    <recommendedName>
        <fullName evidence="2">Peptidase S1 domain-containing protein</fullName>
    </recommendedName>
</protein>
<reference evidence="3 4" key="1">
    <citation type="submission" date="2023-03" db="EMBL/GenBank/DDBJ databases">
        <title>High-quality genome of Scylla paramamosain provides insights in environmental adaptation.</title>
        <authorList>
            <person name="Zhang L."/>
        </authorList>
    </citation>
    <scope>NUCLEOTIDE SEQUENCE [LARGE SCALE GENOMIC DNA]</scope>
    <source>
        <strain evidence="3">LZ_2023a</strain>
        <tissue evidence="3">Muscle</tissue>
    </source>
</reference>
<proteinExistence type="predicted"/>
<dbReference type="CDD" id="cd00190">
    <property type="entry name" value="Tryp_SPc"/>
    <property type="match status" value="1"/>
</dbReference>
<dbReference type="InterPro" id="IPR043504">
    <property type="entry name" value="Peptidase_S1_PA_chymotrypsin"/>
</dbReference>
<dbReference type="Pfam" id="PF00089">
    <property type="entry name" value="Trypsin"/>
    <property type="match status" value="1"/>
</dbReference>